<organism evidence="2 3">
    <name type="scientific">Cohnella faecalis</name>
    <dbReference type="NCBI Taxonomy" id="2315694"/>
    <lineage>
        <taxon>Bacteria</taxon>
        <taxon>Bacillati</taxon>
        <taxon>Bacillota</taxon>
        <taxon>Bacilli</taxon>
        <taxon>Bacillales</taxon>
        <taxon>Paenibacillaceae</taxon>
        <taxon>Cohnella</taxon>
    </lineage>
</organism>
<dbReference type="OrthoDB" id="9816081at2"/>
<dbReference type="RefSeq" id="WP_119149243.1">
    <property type="nucleotide sequence ID" value="NZ_JBHSOV010000021.1"/>
</dbReference>
<proteinExistence type="predicted"/>
<keyword evidence="3" id="KW-1185">Reference proteome</keyword>
<gene>
    <name evidence="2" type="ORF">D3H35_10855</name>
</gene>
<evidence type="ECO:0000313" key="2">
    <source>
        <dbReference type="EMBL" id="RIE03540.1"/>
    </source>
</evidence>
<dbReference type="AlphaFoldDB" id="A0A398CMS2"/>
<dbReference type="InterPro" id="IPR011230">
    <property type="entry name" value="PAP14/16/28/29"/>
</dbReference>
<accession>A0A398CMS2</accession>
<dbReference type="GO" id="GO:0005737">
    <property type="term" value="C:cytoplasm"/>
    <property type="evidence" value="ECO:0007669"/>
    <property type="project" value="TreeGrafter"/>
</dbReference>
<name>A0A398CMS2_9BACL</name>
<dbReference type="EMBL" id="QXJM01000036">
    <property type="protein sequence ID" value="RIE03540.1"/>
    <property type="molecule type" value="Genomic_DNA"/>
</dbReference>
<evidence type="ECO:0000259" key="1">
    <source>
        <dbReference type="Pfam" id="PF00149"/>
    </source>
</evidence>
<protein>
    <submittedName>
        <fullName evidence="2">Metallophosphoesterase</fullName>
    </submittedName>
</protein>
<reference evidence="2 3" key="1">
    <citation type="submission" date="2018-09" db="EMBL/GenBank/DDBJ databases">
        <title>Cohnella cavernae sp. nov., isolated from a karst cave.</title>
        <authorList>
            <person name="Zhu H."/>
        </authorList>
    </citation>
    <scope>NUCLEOTIDE SEQUENCE [LARGE SCALE GENOMIC DNA]</scope>
    <source>
        <strain evidence="2 3">K2E09-144</strain>
    </source>
</reference>
<dbReference type="PIRSF" id="PIRSF030250">
    <property type="entry name" value="Ptase_At2g46880"/>
    <property type="match status" value="1"/>
</dbReference>
<dbReference type="Gene3D" id="3.60.21.10">
    <property type="match status" value="1"/>
</dbReference>
<dbReference type="PANTHER" id="PTHR32440:SF0">
    <property type="entry name" value="PHOSPHATASE DCR2-RELATED"/>
    <property type="match status" value="1"/>
</dbReference>
<sequence>MSRLRFNEDGTFKIVQFTDIHWQNGEPADWRSLALMKEIAANEKPDLVVFTGDVIHSELTADPKAAFADAVSVVTGEGGVPWAFVFGNHDAEEGVSRNELMELARKLPGCMAEQGPVDVHGVGNYRLSVHRSAAPEEVGASLYLFDSGSYAPQEIGGSAWIHRSQIDWYVRESSRLKAGNRGNVVRSLAFFHIPLPEFNEVWDFRACCGHNFEGVGCPKINSGLFHAFWERGDVKGVFVGHDHVNDYWGTLHGIRLCYGKATGYNGYGSEGLPRGARIIRLHEDERPFDTWLRLDNGQVVYEQPVHIPAIQDLILQSNKRLRS</sequence>
<dbReference type="CDD" id="cd07383">
    <property type="entry name" value="MPP_Dcr2"/>
    <property type="match status" value="1"/>
</dbReference>
<dbReference type="Pfam" id="PF00149">
    <property type="entry name" value="Metallophos"/>
    <property type="match status" value="1"/>
</dbReference>
<dbReference type="SUPFAM" id="SSF56300">
    <property type="entry name" value="Metallo-dependent phosphatases"/>
    <property type="match status" value="1"/>
</dbReference>
<dbReference type="PANTHER" id="PTHR32440">
    <property type="entry name" value="PHOSPHATASE DCR2-RELATED-RELATED"/>
    <property type="match status" value="1"/>
</dbReference>
<evidence type="ECO:0000313" key="3">
    <source>
        <dbReference type="Proteomes" id="UP000266340"/>
    </source>
</evidence>
<dbReference type="InterPro" id="IPR004843">
    <property type="entry name" value="Calcineurin-like_PHP"/>
</dbReference>
<dbReference type="Proteomes" id="UP000266340">
    <property type="component" value="Unassembled WGS sequence"/>
</dbReference>
<feature type="domain" description="Calcineurin-like phosphoesterase" evidence="1">
    <location>
        <begin position="12"/>
        <end position="244"/>
    </location>
</feature>
<comment type="caution">
    <text evidence="2">The sequence shown here is derived from an EMBL/GenBank/DDBJ whole genome shotgun (WGS) entry which is preliminary data.</text>
</comment>
<dbReference type="InterPro" id="IPR029052">
    <property type="entry name" value="Metallo-depent_PP-like"/>
</dbReference>
<dbReference type="GO" id="GO:0016788">
    <property type="term" value="F:hydrolase activity, acting on ester bonds"/>
    <property type="evidence" value="ECO:0007669"/>
    <property type="project" value="TreeGrafter"/>
</dbReference>